<reference evidence="1" key="1">
    <citation type="submission" date="2012-01" db="EMBL/GenBank/DDBJ databases">
        <authorList>
            <person name="Wikstroem N."/>
        </authorList>
    </citation>
    <scope>NUCLEOTIDE SEQUENCE</scope>
    <source>
        <strain evidence="1">91E135</strain>
        <plasmid evidence="1">lp150</plasmid>
    </source>
</reference>
<organism evidence="1">
    <name type="scientific">Borrelia turicatae (strain 91E135)</name>
    <dbReference type="NCBI Taxonomy" id="314724"/>
    <lineage>
        <taxon>Bacteria</taxon>
        <taxon>Pseudomonadati</taxon>
        <taxon>Spirochaetota</taxon>
        <taxon>Spirochaetia</taxon>
        <taxon>Spirochaetales</taxon>
        <taxon>Borreliaceae</taxon>
        <taxon>Borrelia</taxon>
    </lineage>
</organism>
<name>A0A0R9NM22_BORT9</name>
<keyword evidence="1" id="KW-0614">Plasmid</keyword>
<gene>
    <name evidence="1" type="ORF">BTA004b</name>
</gene>
<dbReference type="EMBL" id="HM008710">
    <property type="protein sequence ID" value="ALC78589.1"/>
    <property type="molecule type" value="Genomic_DNA"/>
</dbReference>
<accession>A0A0R9NM22</accession>
<proteinExistence type="predicted"/>
<dbReference type="AlphaFoldDB" id="A0A0R9NM22"/>
<reference evidence="1" key="2">
    <citation type="journal article" date="2013" name="J. Bacteriol.">
        <title>Large linear plasmids of Borrelia species that cause relapsing fever.</title>
        <authorList>
            <person name="Miller S.C."/>
            <person name="Porcella S.F."/>
            <person name="Raffel S.J."/>
            <person name="Schwan T.G."/>
            <person name="Barbour A.G."/>
        </authorList>
    </citation>
    <scope>NUCLEOTIDE SEQUENCE</scope>
    <source>
        <strain evidence="1">91E135</strain>
        <plasmid evidence="1">lp150</plasmid>
    </source>
</reference>
<evidence type="ECO:0000313" key="1">
    <source>
        <dbReference type="EMBL" id="ALC78589.1"/>
    </source>
</evidence>
<dbReference type="RefSeq" id="WP_054287438.1">
    <property type="nucleotide sequence ID" value="NC_021624.2"/>
</dbReference>
<reference evidence="1" key="3">
    <citation type="submission" date="2015-06" db="EMBL/GenBank/DDBJ databases">
        <authorList>
            <person name="Hoefler B.C."/>
            <person name="Straight P.D."/>
        </authorList>
    </citation>
    <scope>NUCLEOTIDE SEQUENCE</scope>
    <source>
        <strain evidence="1">91E135</strain>
        <plasmid evidence="1">lp150</plasmid>
    </source>
</reference>
<protein>
    <submittedName>
        <fullName evidence="1">Uncharacterized protein</fullName>
    </submittedName>
</protein>
<sequence>MNFKHFIPGIHKKYYKTYTSAEFYSLLSRFDKQGTKAVARSIVAVLKAHVAAKNAVSKIGDLIEREVFEQLKLR</sequence>
<geneLocation type="plasmid" evidence="1">
    <name>lp150</name>
</geneLocation>